<gene>
    <name evidence="2" type="primary">Cnig_chr_III.g11231</name>
    <name evidence="2" type="ORF">B9Z55_011231</name>
</gene>
<dbReference type="InterPro" id="IPR053222">
    <property type="entry name" value="Zygotic_Embryogenesis-Asso"/>
</dbReference>
<protein>
    <recommendedName>
        <fullName evidence="1">Sdz-33 F-box domain-containing protein</fullName>
    </recommendedName>
</protein>
<dbReference type="PANTHER" id="PTHR22899:SF0">
    <property type="entry name" value="F-BOX ASSOCIATED DOMAIN-CONTAINING PROTEIN-RELATED"/>
    <property type="match status" value="1"/>
</dbReference>
<dbReference type="EMBL" id="PDUG01000003">
    <property type="protein sequence ID" value="PIC39595.1"/>
    <property type="molecule type" value="Genomic_DNA"/>
</dbReference>
<proteinExistence type="predicted"/>
<feature type="domain" description="Sdz-33 F-box" evidence="1">
    <location>
        <begin position="154"/>
        <end position="218"/>
    </location>
</feature>
<reference evidence="3" key="1">
    <citation type="submission" date="2017-10" db="EMBL/GenBank/DDBJ databases">
        <title>Rapid genome shrinkage in a self-fertile nematode reveals novel sperm competition proteins.</title>
        <authorList>
            <person name="Yin D."/>
            <person name="Schwarz E.M."/>
            <person name="Thomas C.G."/>
            <person name="Felde R.L."/>
            <person name="Korf I.F."/>
            <person name="Cutter A.D."/>
            <person name="Schartner C.M."/>
            <person name="Ralston E.J."/>
            <person name="Meyer B.J."/>
            <person name="Haag E.S."/>
        </authorList>
    </citation>
    <scope>NUCLEOTIDE SEQUENCE [LARGE SCALE GENOMIC DNA]</scope>
    <source>
        <strain evidence="3">JU1422</strain>
    </source>
</reference>
<comment type="caution">
    <text evidence="2">The sequence shown here is derived from an EMBL/GenBank/DDBJ whole genome shotgun (WGS) entry which is preliminary data.</text>
</comment>
<dbReference type="Pfam" id="PF07735">
    <property type="entry name" value="FBA_2"/>
    <property type="match status" value="1"/>
</dbReference>
<name>A0A2G5UJ71_9PELO</name>
<dbReference type="Proteomes" id="UP000230233">
    <property type="component" value="Chromosome III"/>
</dbReference>
<accession>A0A2G5UJ71</accession>
<dbReference type="AlphaFoldDB" id="A0A2G5UJ71"/>
<sequence length="293" mass="34279">MQVWPDIYLDFGNVTELFEWKMSEYFKEMKSIDDIPVKVNVSTAIRSQEFGPIFTNTSFNWSNQKKSIGECIQRICSIFRCESYEADFYIDTIKFDIQSLRNMFPKLRRIDINCFKAEPNEQDIQNAQNILRAFLPHVENVLLHGVPLQENLSIQHIGMENLKYLDVYYRHNPKLDDLLTLNVESCRIRITKFSVRDVNRFFKLWTKGSFPKLQSLNILVRLENVSDWNNLFKGLNAEDAGDSEGLGGKRYLIENTRGVCAQVRIQTVGRPVHLNIHFNVSQVQRSSPQIWDF</sequence>
<organism evidence="2 3">
    <name type="scientific">Caenorhabditis nigoni</name>
    <dbReference type="NCBI Taxonomy" id="1611254"/>
    <lineage>
        <taxon>Eukaryota</taxon>
        <taxon>Metazoa</taxon>
        <taxon>Ecdysozoa</taxon>
        <taxon>Nematoda</taxon>
        <taxon>Chromadorea</taxon>
        <taxon>Rhabditida</taxon>
        <taxon>Rhabditina</taxon>
        <taxon>Rhabditomorpha</taxon>
        <taxon>Rhabditoidea</taxon>
        <taxon>Rhabditidae</taxon>
        <taxon>Peloderinae</taxon>
        <taxon>Caenorhabditis</taxon>
    </lineage>
</organism>
<evidence type="ECO:0000259" key="1">
    <source>
        <dbReference type="Pfam" id="PF07735"/>
    </source>
</evidence>
<keyword evidence="3" id="KW-1185">Reference proteome</keyword>
<dbReference type="InterPro" id="IPR012885">
    <property type="entry name" value="F-box_Sdz-33"/>
</dbReference>
<evidence type="ECO:0000313" key="3">
    <source>
        <dbReference type="Proteomes" id="UP000230233"/>
    </source>
</evidence>
<dbReference type="PANTHER" id="PTHR22899">
    <property type="entry name" value="CYCLIN-RELATED F-BOX FAMILY"/>
    <property type="match status" value="1"/>
</dbReference>
<evidence type="ECO:0000313" key="2">
    <source>
        <dbReference type="EMBL" id="PIC39595.1"/>
    </source>
</evidence>